<evidence type="ECO:0000256" key="1">
    <source>
        <dbReference type="ARBA" id="ARBA00008061"/>
    </source>
</evidence>
<reference evidence="5 6" key="1">
    <citation type="submission" date="2016-10" db="EMBL/GenBank/DDBJ databases">
        <authorList>
            <person name="de Groot N.N."/>
        </authorList>
    </citation>
    <scope>NUCLEOTIDE SEQUENCE [LARGE SCALE GENOMIC DNA]</scope>
    <source>
        <strain evidence="5 6">DSM 1283</strain>
    </source>
</reference>
<dbReference type="Proteomes" id="UP000198806">
    <property type="component" value="Unassembled WGS sequence"/>
</dbReference>
<dbReference type="RefSeq" id="WP_091687202.1">
    <property type="nucleotide sequence ID" value="NZ_BAABFM010000073.1"/>
</dbReference>
<dbReference type="Gene3D" id="3.20.20.80">
    <property type="entry name" value="Glycosidases"/>
    <property type="match status" value="1"/>
</dbReference>
<dbReference type="OrthoDB" id="9805159at2"/>
<dbReference type="InterPro" id="IPR014756">
    <property type="entry name" value="Ig_E-set"/>
</dbReference>
<dbReference type="SUPFAM" id="SSF81296">
    <property type="entry name" value="E set domains"/>
    <property type="match status" value="1"/>
</dbReference>
<dbReference type="SUPFAM" id="SSF51445">
    <property type="entry name" value="(Trans)glycosidases"/>
    <property type="match status" value="1"/>
</dbReference>
<keyword evidence="6" id="KW-1185">Reference proteome</keyword>
<evidence type="ECO:0000259" key="4">
    <source>
        <dbReference type="SMART" id="SM00642"/>
    </source>
</evidence>
<dbReference type="PANTHER" id="PTHR10357">
    <property type="entry name" value="ALPHA-AMYLASE FAMILY MEMBER"/>
    <property type="match status" value="1"/>
</dbReference>
<dbReference type="InterPro" id="IPR013780">
    <property type="entry name" value="Glyco_hydro_b"/>
</dbReference>
<keyword evidence="2" id="KW-0378">Hydrolase</keyword>
<dbReference type="InterPro" id="IPR013783">
    <property type="entry name" value="Ig-like_fold"/>
</dbReference>
<dbReference type="InterPro" id="IPR006047">
    <property type="entry name" value="GH13_cat_dom"/>
</dbReference>
<keyword evidence="3" id="KW-0326">Glycosidase</keyword>
<dbReference type="CDD" id="cd02857">
    <property type="entry name" value="E_set_CDase_PDE_N"/>
    <property type="match status" value="1"/>
</dbReference>
<gene>
    <name evidence="5" type="ORF">SAMN04489757_12138</name>
</gene>
<sequence length="632" mass="74503">MMKEWLNSAYSDGSGYFVSNPLPKKGETIRILLRCIRNEELKCVILRAKVNGAEQLITMNEYKEVNGLIYYSCEIRIWEDELRYQFYLVTEKEIYYYTQYRITDYVPDEIYDFCILTNYQQPEWVKKAVFYQIFPDRFYNGDPSNDVKTDEYQFQGHGTIHIEDWNMEPMDYLHSFGLDFYGGDLKGIKDKIPYLKELGVTALYINPIFRAATVHKYDCIDYFEIDEHLGGNQALAELSQVLHENGMKIVLDISINHTGSASRWFNKECIFYPESIGAYHNKDAKERSYYFINDDNSYLGWYGVESLPVLNYTSQELRDKVYRAQDSVIKKWLKEPYCIDGWRFDVADVMARNNKFQLHKEIWPEIRNSVKEEKEDAYILAEDWGDCVEHLRGNEWDATMNYFACARPIREFVGEIDLFQQRKEELQFYLSKMTADNLRNRIAQYLGKLPFTMQEVQFNMIDTHDISRLHNNVRISFEDYKTAVILYFTLPGTPSIYYGDEVGIKGRIHDVEGSRYPMPWKDGKERSKYYQLYQNLTRLKTTKDALMYGGLKFISSNDYVLVYARCSDMKTIFIIASADDMKRVVKIPYTYYGYTSCEKVTDALGAKVNWDVLNNKLNIYVPPHSSYILELN</sequence>
<dbReference type="STRING" id="1527.SAMN04489757_12138"/>
<dbReference type="GO" id="GO:0004553">
    <property type="term" value="F:hydrolase activity, hydrolyzing O-glycosyl compounds"/>
    <property type="evidence" value="ECO:0007669"/>
    <property type="project" value="InterPro"/>
</dbReference>
<dbReference type="Gene3D" id="2.60.40.1180">
    <property type="entry name" value="Golgi alpha-mannosidase II"/>
    <property type="match status" value="1"/>
</dbReference>
<dbReference type="Pfam" id="PF00128">
    <property type="entry name" value="Alpha-amylase"/>
    <property type="match status" value="1"/>
</dbReference>
<dbReference type="GO" id="GO:0005975">
    <property type="term" value="P:carbohydrate metabolic process"/>
    <property type="evidence" value="ECO:0007669"/>
    <property type="project" value="InterPro"/>
</dbReference>
<dbReference type="EMBL" id="FOWD01000021">
    <property type="protein sequence ID" value="SFO37796.1"/>
    <property type="molecule type" value="Genomic_DNA"/>
</dbReference>
<evidence type="ECO:0000313" key="5">
    <source>
        <dbReference type="EMBL" id="SFO37796.1"/>
    </source>
</evidence>
<feature type="domain" description="Glycosyl hydrolase family 13 catalytic" evidence="4">
    <location>
        <begin position="132"/>
        <end position="540"/>
    </location>
</feature>
<dbReference type="SMART" id="SM00642">
    <property type="entry name" value="Aamy"/>
    <property type="match status" value="1"/>
</dbReference>
<evidence type="ECO:0000313" key="6">
    <source>
        <dbReference type="Proteomes" id="UP000198806"/>
    </source>
</evidence>
<dbReference type="Gene3D" id="2.60.40.10">
    <property type="entry name" value="Immunoglobulins"/>
    <property type="match status" value="1"/>
</dbReference>
<evidence type="ECO:0000256" key="3">
    <source>
        <dbReference type="ARBA" id="ARBA00023295"/>
    </source>
</evidence>
<dbReference type="PANTHER" id="PTHR10357:SF210">
    <property type="entry name" value="MALTODEXTRIN GLUCOSIDASE"/>
    <property type="match status" value="1"/>
</dbReference>
<proteinExistence type="inferred from homology"/>
<dbReference type="CDD" id="cd11338">
    <property type="entry name" value="AmyAc_CMD"/>
    <property type="match status" value="1"/>
</dbReference>
<name>A0A1I5GPL4_9FIRM</name>
<protein>
    <submittedName>
        <fullName evidence="5">Alpha-glucosidase</fullName>
    </submittedName>
</protein>
<evidence type="ECO:0000256" key="2">
    <source>
        <dbReference type="ARBA" id="ARBA00022801"/>
    </source>
</evidence>
<comment type="similarity">
    <text evidence="1">Belongs to the glycosyl hydrolase 13 family.</text>
</comment>
<accession>A0A1I5GPL4</accession>
<dbReference type="AlphaFoldDB" id="A0A1I5GPL4"/>
<dbReference type="InterPro" id="IPR017853">
    <property type="entry name" value="GH"/>
</dbReference>
<dbReference type="InterPro" id="IPR004185">
    <property type="entry name" value="Glyco_hydro_13_lg-like_dom"/>
</dbReference>
<organism evidence="5 6">
    <name type="scientific">Anaerocolumna aminovalerica</name>
    <dbReference type="NCBI Taxonomy" id="1527"/>
    <lineage>
        <taxon>Bacteria</taxon>
        <taxon>Bacillati</taxon>
        <taxon>Bacillota</taxon>
        <taxon>Clostridia</taxon>
        <taxon>Lachnospirales</taxon>
        <taxon>Lachnospiraceae</taxon>
        <taxon>Anaerocolumna</taxon>
    </lineage>
</organism>